<gene>
    <name evidence="2" type="ORF">SK128_005751</name>
</gene>
<keyword evidence="1" id="KW-1133">Transmembrane helix</keyword>
<evidence type="ECO:0000313" key="2">
    <source>
        <dbReference type="EMBL" id="KAK7081235.1"/>
    </source>
</evidence>
<accession>A0AAN9ACV5</accession>
<comment type="caution">
    <text evidence="2">The sequence shown here is derived from an EMBL/GenBank/DDBJ whole genome shotgun (WGS) entry which is preliminary data.</text>
</comment>
<dbReference type="AlphaFoldDB" id="A0AAN9ACV5"/>
<feature type="transmembrane region" description="Helical" evidence="1">
    <location>
        <begin position="6"/>
        <end position="25"/>
    </location>
</feature>
<proteinExistence type="predicted"/>
<dbReference type="Proteomes" id="UP001381693">
    <property type="component" value="Unassembled WGS sequence"/>
</dbReference>
<keyword evidence="1" id="KW-0472">Membrane</keyword>
<keyword evidence="3" id="KW-1185">Reference proteome</keyword>
<dbReference type="EMBL" id="JAXCGZ010005666">
    <property type="protein sequence ID" value="KAK7081235.1"/>
    <property type="molecule type" value="Genomic_DNA"/>
</dbReference>
<protein>
    <submittedName>
        <fullName evidence="2">Uncharacterized protein</fullName>
    </submittedName>
</protein>
<organism evidence="2 3">
    <name type="scientific">Halocaridina rubra</name>
    <name type="common">Hawaiian red shrimp</name>
    <dbReference type="NCBI Taxonomy" id="373956"/>
    <lineage>
        <taxon>Eukaryota</taxon>
        <taxon>Metazoa</taxon>
        <taxon>Ecdysozoa</taxon>
        <taxon>Arthropoda</taxon>
        <taxon>Crustacea</taxon>
        <taxon>Multicrustacea</taxon>
        <taxon>Malacostraca</taxon>
        <taxon>Eumalacostraca</taxon>
        <taxon>Eucarida</taxon>
        <taxon>Decapoda</taxon>
        <taxon>Pleocyemata</taxon>
        <taxon>Caridea</taxon>
        <taxon>Atyoidea</taxon>
        <taxon>Atyidae</taxon>
        <taxon>Halocaridina</taxon>
    </lineage>
</organism>
<reference evidence="2 3" key="1">
    <citation type="submission" date="2023-11" db="EMBL/GenBank/DDBJ databases">
        <title>Halocaridina rubra genome assembly.</title>
        <authorList>
            <person name="Smith C."/>
        </authorList>
    </citation>
    <scope>NUCLEOTIDE SEQUENCE [LARGE SCALE GENOMIC DNA]</scope>
    <source>
        <strain evidence="2">EP-1</strain>
        <tissue evidence="2">Whole</tissue>
    </source>
</reference>
<evidence type="ECO:0000256" key="1">
    <source>
        <dbReference type="SAM" id="Phobius"/>
    </source>
</evidence>
<evidence type="ECO:0000313" key="3">
    <source>
        <dbReference type="Proteomes" id="UP001381693"/>
    </source>
</evidence>
<sequence>MLEMEISIKTCNLLLLGILIIMICITEVKSNPQYYFEEPSFSNPLYRDRPRNPTSNDQPFNGFVFSFPNPRFQSAFDDD</sequence>
<name>A0AAN9ACV5_HALRR</name>
<keyword evidence="1" id="KW-0812">Transmembrane</keyword>